<dbReference type="PROSITE" id="PS00449">
    <property type="entry name" value="ATPASE_A"/>
    <property type="match status" value="1"/>
</dbReference>
<evidence type="ECO:0000256" key="4">
    <source>
        <dbReference type="ARBA" id="ARBA00011648"/>
    </source>
</evidence>
<evidence type="ECO:0000256" key="6">
    <source>
        <dbReference type="ARBA" id="ARBA00022547"/>
    </source>
</evidence>
<comment type="subunit">
    <text evidence="4">F-type ATPases have 2 components, CF(1) - the catalytic core - and CF(0) - the membrane proton channel. CF(1) has five subunits: alpha(3), beta(3), gamma(1), delta(1), epsilon(1). CF(0) has three main subunits: a, b and c.</text>
</comment>
<dbReference type="SUPFAM" id="SSF81336">
    <property type="entry name" value="F1F0 ATP synthase subunit A"/>
    <property type="match status" value="1"/>
</dbReference>
<organism evidence="15">
    <name type="scientific">Chouioia cunea</name>
    <dbReference type="NCBI Taxonomy" id="1570515"/>
    <lineage>
        <taxon>Eukaryota</taxon>
        <taxon>Metazoa</taxon>
        <taxon>Ecdysozoa</taxon>
        <taxon>Arthropoda</taxon>
        <taxon>Hexapoda</taxon>
        <taxon>Insecta</taxon>
        <taxon>Pterygota</taxon>
        <taxon>Neoptera</taxon>
        <taxon>Endopterygota</taxon>
        <taxon>Hymenoptera</taxon>
        <taxon>Apocrita</taxon>
        <taxon>Proctotrupomorpha</taxon>
        <taxon>Chalcidoidea</taxon>
        <taxon>Eulophidae</taxon>
        <taxon>Tetrastichinae</taxon>
        <taxon>Chouioia</taxon>
    </lineage>
</organism>
<gene>
    <name evidence="15" type="primary">ATP6</name>
</gene>
<name>A0A8B0R6M7_9HYME</name>
<evidence type="ECO:0000256" key="10">
    <source>
        <dbReference type="ARBA" id="ARBA00023065"/>
    </source>
</evidence>
<feature type="transmembrane region" description="Helical" evidence="14">
    <location>
        <begin position="21"/>
        <end position="38"/>
    </location>
</feature>
<dbReference type="PRINTS" id="PR00123">
    <property type="entry name" value="ATPASEA"/>
</dbReference>
<dbReference type="CTD" id="4508"/>
<keyword evidence="5" id="KW-0813">Transport</keyword>
<keyword evidence="9 14" id="KW-1133">Transmembrane helix</keyword>
<comment type="subcellular location">
    <subcellularLocation>
        <location evidence="2">Membrane</location>
        <topology evidence="2">Multi-pass membrane protein</topology>
    </subcellularLocation>
    <subcellularLocation>
        <location evidence="13">Mitochondrion inner membrane</location>
        <topology evidence="13">Multi-pass membrane protein</topology>
    </subcellularLocation>
</comment>
<evidence type="ECO:0000256" key="12">
    <source>
        <dbReference type="ARBA" id="ARBA00023310"/>
    </source>
</evidence>
<evidence type="ECO:0000256" key="3">
    <source>
        <dbReference type="ARBA" id="ARBA00006810"/>
    </source>
</evidence>
<keyword evidence="6" id="KW-0138">CF(0)</keyword>
<accession>A0A8B0R6M7</accession>
<evidence type="ECO:0000256" key="2">
    <source>
        <dbReference type="ARBA" id="ARBA00004141"/>
    </source>
</evidence>
<keyword evidence="15" id="KW-0496">Mitochondrion</keyword>
<keyword evidence="12" id="KW-0066">ATP synthesis</keyword>
<evidence type="ECO:0000256" key="1">
    <source>
        <dbReference type="ARBA" id="ARBA00002070"/>
    </source>
</evidence>
<geneLocation type="mitochondrion" evidence="15"/>
<evidence type="ECO:0000256" key="7">
    <source>
        <dbReference type="ARBA" id="ARBA00022692"/>
    </source>
</evidence>
<dbReference type="GO" id="GO:0005743">
    <property type="term" value="C:mitochondrial inner membrane"/>
    <property type="evidence" value="ECO:0007669"/>
    <property type="project" value="UniProtKB-SubCell"/>
</dbReference>
<proteinExistence type="inferred from homology"/>
<comment type="similarity">
    <text evidence="3">Belongs to the ATPase A chain family.</text>
</comment>
<dbReference type="GO" id="GO:0046933">
    <property type="term" value="F:proton-transporting ATP synthase activity, rotational mechanism"/>
    <property type="evidence" value="ECO:0007669"/>
    <property type="project" value="TreeGrafter"/>
</dbReference>
<keyword evidence="7 14" id="KW-0812">Transmembrane</keyword>
<dbReference type="PANTHER" id="PTHR11410:SF0">
    <property type="entry name" value="ATP SYNTHASE SUBUNIT A"/>
    <property type="match status" value="1"/>
</dbReference>
<evidence type="ECO:0000256" key="8">
    <source>
        <dbReference type="ARBA" id="ARBA00022781"/>
    </source>
</evidence>
<evidence type="ECO:0000313" key="15">
    <source>
        <dbReference type="EMBL" id="QTW90613.1"/>
    </source>
</evidence>
<dbReference type="InterPro" id="IPR045083">
    <property type="entry name" value="ATP_synth_F0_asu_bact/mt"/>
</dbReference>
<feature type="transmembrane region" description="Helical" evidence="14">
    <location>
        <begin position="126"/>
        <end position="145"/>
    </location>
</feature>
<dbReference type="GO" id="GO:0045259">
    <property type="term" value="C:proton-transporting ATP synthase complex"/>
    <property type="evidence" value="ECO:0007669"/>
    <property type="project" value="UniProtKB-KW"/>
</dbReference>
<dbReference type="Gene3D" id="1.20.120.220">
    <property type="entry name" value="ATP synthase, F0 complex, subunit A"/>
    <property type="match status" value="1"/>
</dbReference>
<keyword evidence="10" id="KW-0406">Ion transport</keyword>
<dbReference type="PANTHER" id="PTHR11410">
    <property type="entry name" value="ATP SYNTHASE SUBUNIT A"/>
    <property type="match status" value="1"/>
</dbReference>
<dbReference type="GeneID" id="70591864"/>
<keyword evidence="8" id="KW-0375">Hydrogen ion transport</keyword>
<protein>
    <recommendedName>
        <fullName evidence="13">ATP synthase subunit a</fullName>
    </recommendedName>
</protein>
<dbReference type="RefSeq" id="YP_010251079.1">
    <property type="nucleotide sequence ID" value="NC_060368.1"/>
</dbReference>
<dbReference type="AlphaFoldDB" id="A0A8B0R6M7"/>
<feature type="transmembrane region" description="Helical" evidence="14">
    <location>
        <begin position="99"/>
        <end position="119"/>
    </location>
</feature>
<dbReference type="NCBIfam" id="TIGR01131">
    <property type="entry name" value="ATP_synt_6_or_A"/>
    <property type="match status" value="1"/>
</dbReference>
<reference evidence="15" key="1">
    <citation type="journal article" date="2021" name="Mitochondrial DNA Part B Resour">
        <title>The mitochondrial genome of a parasitic wasp, Chouioia cunea Yang (Hymenoptera: Chalcidoidea: Eulophidae) and phylogenetic analysis.</title>
        <authorList>
            <person name="Tang X."/>
            <person name="Lyu B."/>
            <person name="Lu H."/>
            <person name="Tang J."/>
            <person name="Meng R."/>
            <person name="Cai B."/>
        </authorList>
    </citation>
    <scope>NUCLEOTIDE SEQUENCE</scope>
</reference>
<feature type="transmembrane region" description="Helical" evidence="14">
    <location>
        <begin position="196"/>
        <end position="221"/>
    </location>
</feature>
<evidence type="ECO:0000256" key="9">
    <source>
        <dbReference type="ARBA" id="ARBA00022989"/>
    </source>
</evidence>
<evidence type="ECO:0000256" key="5">
    <source>
        <dbReference type="ARBA" id="ARBA00022448"/>
    </source>
</evidence>
<evidence type="ECO:0000256" key="14">
    <source>
        <dbReference type="SAM" id="Phobius"/>
    </source>
</evidence>
<sequence length="224" mass="26070">MMMNLFSIFDPSTSLNYSMNWISSIFILLFIPNLYWFIPSRWSMMYLCLIYYLINELKILINKNLNKFNLLIFMSFFLFIMLNNFLGLFSYIFTSTSHLNLTLSYSLMLWISFMLFGWIKNTNHMFIHLVPQGTPGLLMPFMVLIESVSNIIRPGTLAVRLSANMIAGHLLMTLISSTGPLLNFNYLILMVLSQSMLIILELSVAFIQAYVFTILSMLYMIETN</sequence>
<dbReference type="Pfam" id="PF00119">
    <property type="entry name" value="ATP-synt_A"/>
    <property type="match status" value="1"/>
</dbReference>
<feature type="transmembrane region" description="Helical" evidence="14">
    <location>
        <begin position="68"/>
        <end position="93"/>
    </location>
</feature>
<dbReference type="EMBL" id="MW192646">
    <property type="protein sequence ID" value="QTW90613.1"/>
    <property type="molecule type" value="Genomic_DNA"/>
</dbReference>
<dbReference type="InterPro" id="IPR000568">
    <property type="entry name" value="ATP_synth_F0_asu"/>
</dbReference>
<evidence type="ECO:0000256" key="13">
    <source>
        <dbReference type="RuleBase" id="RU004450"/>
    </source>
</evidence>
<dbReference type="InterPro" id="IPR035908">
    <property type="entry name" value="F0_ATP_A_sf"/>
</dbReference>
<evidence type="ECO:0000256" key="11">
    <source>
        <dbReference type="ARBA" id="ARBA00023136"/>
    </source>
</evidence>
<keyword evidence="11 14" id="KW-0472">Membrane</keyword>
<feature type="transmembrane region" description="Helical" evidence="14">
    <location>
        <begin position="165"/>
        <end position="189"/>
    </location>
</feature>
<comment type="function">
    <text evidence="1">Mitochondrial membrane ATP synthase (F(1)F(0) ATP synthase or Complex V) produces ATP from ADP in the presence of a proton gradient across the membrane which is generated by electron transport complexes of the respiratory chain. F-type ATPases consist of two structural domains, F(1) - containing the extramembraneous catalytic core and F(0) - containing the membrane proton channel, linked together by a central stalk and a peripheral stalk. During catalysis, ATP synthesis in the catalytic domain of F(1) is coupled via a rotary mechanism of the central stalk subunits to proton translocation. Key component of the proton channel; it may play a direct role in the translocation of protons across the membrane.</text>
</comment>
<dbReference type="InterPro" id="IPR023011">
    <property type="entry name" value="ATP_synth_F0_asu_AS"/>
</dbReference>
<dbReference type="CDD" id="cd00310">
    <property type="entry name" value="ATP-synt_Fo_a_6"/>
    <property type="match status" value="1"/>
</dbReference>